<reference evidence="2" key="2">
    <citation type="journal article" date="2017" name="Nat. Plants">
        <title>The Aegilops tauschii genome reveals multiple impacts of transposons.</title>
        <authorList>
            <person name="Zhao G."/>
            <person name="Zou C."/>
            <person name="Li K."/>
            <person name="Wang K."/>
            <person name="Li T."/>
            <person name="Gao L."/>
            <person name="Zhang X."/>
            <person name="Wang H."/>
            <person name="Yang Z."/>
            <person name="Liu X."/>
            <person name="Jiang W."/>
            <person name="Mao L."/>
            <person name="Kong X."/>
            <person name="Jiao Y."/>
            <person name="Jia J."/>
        </authorList>
    </citation>
    <scope>NUCLEOTIDE SEQUENCE [LARGE SCALE GENOMIC DNA]</scope>
    <source>
        <strain evidence="2">cv. AL8/78</strain>
    </source>
</reference>
<evidence type="ECO:0000313" key="2">
    <source>
        <dbReference type="Proteomes" id="UP000015105"/>
    </source>
</evidence>
<dbReference type="Proteomes" id="UP000015105">
    <property type="component" value="Chromosome 2D"/>
</dbReference>
<evidence type="ECO:0000313" key="1">
    <source>
        <dbReference type="EnsemblPlants" id="AET2Gv20055400.2"/>
    </source>
</evidence>
<dbReference type="Gramene" id="AET2Gv20055400.2">
    <property type="protein sequence ID" value="AET2Gv20055400.2"/>
    <property type="gene ID" value="AET2Gv20055400"/>
</dbReference>
<accession>A0A453AB02</accession>
<sequence length="48" mass="5547">MGRSVGSQRPGRIRFPSLMELQLQINYLTAHHALLSRGNVRWQRRGVC</sequence>
<reference evidence="1" key="3">
    <citation type="journal article" date="2017" name="Nature">
        <title>Genome sequence of the progenitor of the wheat D genome Aegilops tauschii.</title>
        <authorList>
            <person name="Luo M.C."/>
            <person name="Gu Y.Q."/>
            <person name="Puiu D."/>
            <person name="Wang H."/>
            <person name="Twardziok S.O."/>
            <person name="Deal K.R."/>
            <person name="Huo N."/>
            <person name="Zhu T."/>
            <person name="Wang L."/>
            <person name="Wang Y."/>
            <person name="McGuire P.E."/>
            <person name="Liu S."/>
            <person name="Long H."/>
            <person name="Ramasamy R.K."/>
            <person name="Rodriguez J.C."/>
            <person name="Van S.L."/>
            <person name="Yuan L."/>
            <person name="Wang Z."/>
            <person name="Xia Z."/>
            <person name="Xiao L."/>
            <person name="Anderson O.D."/>
            <person name="Ouyang S."/>
            <person name="Liang Y."/>
            <person name="Zimin A.V."/>
            <person name="Pertea G."/>
            <person name="Qi P."/>
            <person name="Bennetzen J.L."/>
            <person name="Dai X."/>
            <person name="Dawson M.W."/>
            <person name="Muller H.G."/>
            <person name="Kugler K."/>
            <person name="Rivarola-Duarte L."/>
            <person name="Spannagl M."/>
            <person name="Mayer K.F.X."/>
            <person name="Lu F.H."/>
            <person name="Bevan M.W."/>
            <person name="Leroy P."/>
            <person name="Li P."/>
            <person name="You F.M."/>
            <person name="Sun Q."/>
            <person name="Liu Z."/>
            <person name="Lyons E."/>
            <person name="Wicker T."/>
            <person name="Salzberg S.L."/>
            <person name="Devos K.M."/>
            <person name="Dvorak J."/>
        </authorList>
    </citation>
    <scope>NUCLEOTIDE SEQUENCE [LARGE SCALE GENOMIC DNA]</scope>
    <source>
        <strain evidence="1">cv. AL8/78</strain>
    </source>
</reference>
<reference evidence="1" key="4">
    <citation type="submission" date="2019-03" db="UniProtKB">
        <authorList>
            <consortium name="EnsemblPlants"/>
        </authorList>
    </citation>
    <scope>IDENTIFICATION</scope>
</reference>
<proteinExistence type="predicted"/>
<name>A0A453AB02_AEGTS</name>
<dbReference type="AlphaFoldDB" id="A0A453AB02"/>
<dbReference type="EnsemblPlants" id="AET2Gv20055400.2">
    <property type="protein sequence ID" value="AET2Gv20055400.2"/>
    <property type="gene ID" value="AET2Gv20055400"/>
</dbReference>
<protein>
    <submittedName>
        <fullName evidence="1">Uncharacterized protein</fullName>
    </submittedName>
</protein>
<reference evidence="1" key="5">
    <citation type="journal article" date="2021" name="G3 (Bethesda)">
        <title>Aegilops tauschii genome assembly Aet v5.0 features greater sequence contiguity and improved annotation.</title>
        <authorList>
            <person name="Wang L."/>
            <person name="Zhu T."/>
            <person name="Rodriguez J.C."/>
            <person name="Deal K.R."/>
            <person name="Dubcovsky J."/>
            <person name="McGuire P.E."/>
            <person name="Lux T."/>
            <person name="Spannagl M."/>
            <person name="Mayer K.F.X."/>
            <person name="Baldrich P."/>
            <person name="Meyers B.C."/>
            <person name="Huo N."/>
            <person name="Gu Y.Q."/>
            <person name="Zhou H."/>
            <person name="Devos K.M."/>
            <person name="Bennetzen J.L."/>
            <person name="Unver T."/>
            <person name="Budak H."/>
            <person name="Gulick P.J."/>
            <person name="Galiba G."/>
            <person name="Kalapos B."/>
            <person name="Nelson D.R."/>
            <person name="Li P."/>
            <person name="You F.M."/>
            <person name="Luo M.C."/>
            <person name="Dvorak J."/>
        </authorList>
    </citation>
    <scope>NUCLEOTIDE SEQUENCE [LARGE SCALE GENOMIC DNA]</scope>
    <source>
        <strain evidence="1">cv. AL8/78</strain>
    </source>
</reference>
<keyword evidence="2" id="KW-1185">Reference proteome</keyword>
<organism evidence="1 2">
    <name type="scientific">Aegilops tauschii subsp. strangulata</name>
    <name type="common">Goatgrass</name>
    <dbReference type="NCBI Taxonomy" id="200361"/>
    <lineage>
        <taxon>Eukaryota</taxon>
        <taxon>Viridiplantae</taxon>
        <taxon>Streptophyta</taxon>
        <taxon>Embryophyta</taxon>
        <taxon>Tracheophyta</taxon>
        <taxon>Spermatophyta</taxon>
        <taxon>Magnoliopsida</taxon>
        <taxon>Liliopsida</taxon>
        <taxon>Poales</taxon>
        <taxon>Poaceae</taxon>
        <taxon>BOP clade</taxon>
        <taxon>Pooideae</taxon>
        <taxon>Triticodae</taxon>
        <taxon>Triticeae</taxon>
        <taxon>Triticinae</taxon>
        <taxon>Aegilops</taxon>
    </lineage>
</organism>
<reference evidence="2" key="1">
    <citation type="journal article" date="2014" name="Science">
        <title>Ancient hybridizations among the ancestral genomes of bread wheat.</title>
        <authorList>
            <consortium name="International Wheat Genome Sequencing Consortium,"/>
            <person name="Marcussen T."/>
            <person name="Sandve S.R."/>
            <person name="Heier L."/>
            <person name="Spannagl M."/>
            <person name="Pfeifer M."/>
            <person name="Jakobsen K.S."/>
            <person name="Wulff B.B."/>
            <person name="Steuernagel B."/>
            <person name="Mayer K.F."/>
            <person name="Olsen O.A."/>
        </authorList>
    </citation>
    <scope>NUCLEOTIDE SEQUENCE [LARGE SCALE GENOMIC DNA]</scope>
    <source>
        <strain evidence="2">cv. AL8/78</strain>
    </source>
</reference>